<accession>A0ABW9QQ28</accession>
<organism evidence="2 3">
    <name type="scientific">Acidiferrimicrobium australe</name>
    <dbReference type="NCBI Taxonomy" id="2664430"/>
    <lineage>
        <taxon>Bacteria</taxon>
        <taxon>Bacillati</taxon>
        <taxon>Actinomycetota</taxon>
        <taxon>Acidimicrobiia</taxon>
        <taxon>Acidimicrobiales</taxon>
        <taxon>Acidimicrobiaceae</taxon>
        <taxon>Acidiferrimicrobium</taxon>
    </lineage>
</organism>
<evidence type="ECO:0000256" key="1">
    <source>
        <dbReference type="SAM" id="MobiDB-lite"/>
    </source>
</evidence>
<feature type="compositionally biased region" description="Basic and acidic residues" evidence="1">
    <location>
        <begin position="177"/>
        <end position="187"/>
    </location>
</feature>
<dbReference type="Gene3D" id="3.10.450.50">
    <property type="match status" value="1"/>
</dbReference>
<feature type="compositionally biased region" description="Basic and acidic residues" evidence="1">
    <location>
        <begin position="194"/>
        <end position="211"/>
    </location>
</feature>
<keyword evidence="3" id="KW-1185">Reference proteome</keyword>
<protein>
    <recommendedName>
        <fullName evidence="4">SEC-C domain-containing protein</fullName>
    </recommendedName>
</protein>
<dbReference type="Pfam" id="PF02810">
    <property type="entry name" value="SEC-C"/>
    <property type="match status" value="1"/>
</dbReference>
<dbReference type="SUPFAM" id="SSF103642">
    <property type="entry name" value="Sec-C motif"/>
    <property type="match status" value="1"/>
</dbReference>
<dbReference type="Proteomes" id="UP000437736">
    <property type="component" value="Unassembled WGS sequence"/>
</dbReference>
<dbReference type="EMBL" id="WJHE01000175">
    <property type="protein sequence ID" value="MST31922.1"/>
    <property type="molecule type" value="Genomic_DNA"/>
</dbReference>
<evidence type="ECO:0000313" key="3">
    <source>
        <dbReference type="Proteomes" id="UP000437736"/>
    </source>
</evidence>
<proteinExistence type="predicted"/>
<feature type="region of interest" description="Disordered" evidence="1">
    <location>
        <begin position="168"/>
        <end position="211"/>
    </location>
</feature>
<gene>
    <name evidence="2" type="ORF">GHK86_04165</name>
</gene>
<dbReference type="InterPro" id="IPR004027">
    <property type="entry name" value="SEC_C_motif"/>
</dbReference>
<reference evidence="2 3" key="1">
    <citation type="submission" date="2019-11" db="EMBL/GenBank/DDBJ databases">
        <title>Acidiferrimicrobium australis gen. nov., sp. nov., an acidophilic and obligately heterotrophic, member of the Actinobacteria that catalyses dissimilatory oxido- reduction of iron isolated from metal-rich acidic water in Chile.</title>
        <authorList>
            <person name="Gonzalez D."/>
            <person name="Huber K."/>
            <person name="Hedrich S."/>
            <person name="Rojas-Villalobos C."/>
            <person name="Quatrini R."/>
            <person name="Dinamarca M.A."/>
            <person name="Schwarz A."/>
            <person name="Canales C."/>
            <person name="Nancucheo I."/>
        </authorList>
    </citation>
    <scope>NUCLEOTIDE SEQUENCE [LARGE SCALE GENOMIC DNA]</scope>
    <source>
        <strain evidence="2 3">USS-CCA1</strain>
    </source>
</reference>
<evidence type="ECO:0000313" key="2">
    <source>
        <dbReference type="EMBL" id="MST31922.1"/>
    </source>
</evidence>
<evidence type="ECO:0008006" key="4">
    <source>
        <dbReference type="Google" id="ProtNLM"/>
    </source>
</evidence>
<comment type="caution">
    <text evidence="2">The sequence shown here is derived from an EMBL/GenBank/DDBJ whole genome shotgun (WGS) entry which is preliminary data.</text>
</comment>
<sequence>MPEGVAGCLARRVRTGRHRLARRTAGRRGPKVLTPTAKALPCPSPFVRRPTPARPTPGSPISGPGDLTTSGCTTLGDLPADHAAYSQRVEGRLERLARTLAGQPIRVSPLTVDGLTEFGAREDEPPGSGAARSSYAAEVARRGGARPWPPGRNVPCWCGSGRTYKTCCGPVRWPASEPRRRAREPTRRSPARPEPLRVGHGGDGRGRRGRR</sequence>
<name>A0ABW9QQ28_9ACTN</name>
<feature type="region of interest" description="Disordered" evidence="1">
    <location>
        <begin position="26"/>
        <end position="66"/>
    </location>
</feature>